<name>A0A9J6DK66_RHIMP</name>
<evidence type="ECO:0000256" key="2">
    <source>
        <dbReference type="ARBA" id="ARBA00022737"/>
    </source>
</evidence>
<organism evidence="6 7">
    <name type="scientific">Rhipicephalus microplus</name>
    <name type="common">Cattle tick</name>
    <name type="synonym">Boophilus microplus</name>
    <dbReference type="NCBI Taxonomy" id="6941"/>
    <lineage>
        <taxon>Eukaryota</taxon>
        <taxon>Metazoa</taxon>
        <taxon>Ecdysozoa</taxon>
        <taxon>Arthropoda</taxon>
        <taxon>Chelicerata</taxon>
        <taxon>Arachnida</taxon>
        <taxon>Acari</taxon>
        <taxon>Parasitiformes</taxon>
        <taxon>Ixodida</taxon>
        <taxon>Ixodoidea</taxon>
        <taxon>Ixodidae</taxon>
        <taxon>Rhipicephalinae</taxon>
        <taxon>Rhipicephalus</taxon>
        <taxon>Boophilus</taxon>
    </lineage>
</organism>
<proteinExistence type="predicted"/>
<dbReference type="InterPro" id="IPR011992">
    <property type="entry name" value="EF-hand-dom_pair"/>
</dbReference>
<dbReference type="OMA" id="GRLDKNM"/>
<feature type="domain" description="EF-hand" evidence="5">
    <location>
        <begin position="73"/>
        <end position="108"/>
    </location>
</feature>
<dbReference type="SUPFAM" id="SSF47473">
    <property type="entry name" value="EF-hand"/>
    <property type="match status" value="1"/>
</dbReference>
<reference evidence="6" key="1">
    <citation type="journal article" date="2020" name="Cell">
        <title>Large-Scale Comparative Analyses of Tick Genomes Elucidate Their Genetic Diversity and Vector Capacities.</title>
        <authorList>
            <consortium name="Tick Genome and Microbiome Consortium (TIGMIC)"/>
            <person name="Jia N."/>
            <person name="Wang J."/>
            <person name="Shi W."/>
            <person name="Du L."/>
            <person name="Sun Y."/>
            <person name="Zhan W."/>
            <person name="Jiang J.F."/>
            <person name="Wang Q."/>
            <person name="Zhang B."/>
            <person name="Ji P."/>
            <person name="Bell-Sakyi L."/>
            <person name="Cui X.M."/>
            <person name="Yuan T.T."/>
            <person name="Jiang B.G."/>
            <person name="Yang W.F."/>
            <person name="Lam T.T."/>
            <person name="Chang Q.C."/>
            <person name="Ding S.J."/>
            <person name="Wang X.J."/>
            <person name="Zhu J.G."/>
            <person name="Ruan X.D."/>
            <person name="Zhao L."/>
            <person name="Wei J.T."/>
            <person name="Ye R.Z."/>
            <person name="Que T.C."/>
            <person name="Du C.H."/>
            <person name="Zhou Y.H."/>
            <person name="Cheng J.X."/>
            <person name="Dai P.F."/>
            <person name="Guo W.B."/>
            <person name="Han X.H."/>
            <person name="Huang E.J."/>
            <person name="Li L.F."/>
            <person name="Wei W."/>
            <person name="Gao Y.C."/>
            <person name="Liu J.Z."/>
            <person name="Shao H.Z."/>
            <person name="Wang X."/>
            <person name="Wang C.C."/>
            <person name="Yang T.C."/>
            <person name="Huo Q.B."/>
            <person name="Li W."/>
            <person name="Chen H.Y."/>
            <person name="Chen S.E."/>
            <person name="Zhou L.G."/>
            <person name="Ni X.B."/>
            <person name="Tian J.H."/>
            <person name="Sheng Y."/>
            <person name="Liu T."/>
            <person name="Pan Y.S."/>
            <person name="Xia L.Y."/>
            <person name="Li J."/>
            <person name="Zhao F."/>
            <person name="Cao W.C."/>
        </authorList>
    </citation>
    <scope>NUCLEOTIDE SEQUENCE</scope>
    <source>
        <strain evidence="6">Rmic-2018</strain>
    </source>
</reference>
<evidence type="ECO:0000256" key="1">
    <source>
        <dbReference type="ARBA" id="ARBA00022729"/>
    </source>
</evidence>
<dbReference type="InterPro" id="IPR002048">
    <property type="entry name" value="EF_hand_dom"/>
</dbReference>
<dbReference type="PROSITE" id="PS51257">
    <property type="entry name" value="PROKAR_LIPOPROTEIN"/>
    <property type="match status" value="1"/>
</dbReference>
<protein>
    <recommendedName>
        <fullName evidence="5">EF-hand domain-containing protein</fullName>
    </recommendedName>
</protein>
<evidence type="ECO:0000256" key="3">
    <source>
        <dbReference type="ARBA" id="ARBA00022837"/>
    </source>
</evidence>
<dbReference type="Proteomes" id="UP000821866">
    <property type="component" value="Chromosome 7"/>
</dbReference>
<dbReference type="PANTHER" id="PTHR23104">
    <property type="entry name" value="MULTIPLE COAGULATION FACTOR DEFICIENCY PROTEIN 2 NEURAL STEM CELL DERIVED NEURONAL SURVIVAL PROTEIN"/>
    <property type="match status" value="1"/>
</dbReference>
<dbReference type="InterPro" id="IPR052110">
    <property type="entry name" value="MCFD2-like"/>
</dbReference>
<reference evidence="6" key="2">
    <citation type="submission" date="2021-09" db="EMBL/GenBank/DDBJ databases">
        <authorList>
            <person name="Jia N."/>
            <person name="Wang J."/>
            <person name="Shi W."/>
            <person name="Du L."/>
            <person name="Sun Y."/>
            <person name="Zhan W."/>
            <person name="Jiang J."/>
            <person name="Wang Q."/>
            <person name="Zhang B."/>
            <person name="Ji P."/>
            <person name="Sakyi L.B."/>
            <person name="Cui X."/>
            <person name="Yuan T."/>
            <person name="Jiang B."/>
            <person name="Yang W."/>
            <person name="Lam T.T.-Y."/>
            <person name="Chang Q."/>
            <person name="Ding S."/>
            <person name="Wang X."/>
            <person name="Zhu J."/>
            <person name="Ruan X."/>
            <person name="Zhao L."/>
            <person name="Wei J."/>
            <person name="Que T."/>
            <person name="Du C."/>
            <person name="Cheng J."/>
            <person name="Dai P."/>
            <person name="Han X."/>
            <person name="Huang E."/>
            <person name="Gao Y."/>
            <person name="Liu J."/>
            <person name="Shao H."/>
            <person name="Ye R."/>
            <person name="Li L."/>
            <person name="Wei W."/>
            <person name="Wang X."/>
            <person name="Wang C."/>
            <person name="Huo Q."/>
            <person name="Li W."/>
            <person name="Guo W."/>
            <person name="Chen H."/>
            <person name="Chen S."/>
            <person name="Zhou L."/>
            <person name="Zhou L."/>
            <person name="Ni X."/>
            <person name="Tian J."/>
            <person name="Zhou Y."/>
            <person name="Sheng Y."/>
            <person name="Liu T."/>
            <person name="Pan Y."/>
            <person name="Xia L."/>
            <person name="Li J."/>
            <person name="Zhao F."/>
            <person name="Cao W."/>
        </authorList>
    </citation>
    <scope>NUCLEOTIDE SEQUENCE</scope>
    <source>
        <strain evidence="6">Rmic-2018</strain>
        <tissue evidence="6">Larvae</tissue>
    </source>
</reference>
<dbReference type="PROSITE" id="PS00018">
    <property type="entry name" value="EF_HAND_1"/>
    <property type="match status" value="2"/>
</dbReference>
<gene>
    <name evidence="6" type="ORF">HPB51_025077</name>
</gene>
<dbReference type="AlphaFoldDB" id="A0A9J6DK66"/>
<accession>A0A9J6DK66</accession>
<dbReference type="OrthoDB" id="289247at2759"/>
<keyword evidence="7" id="KW-1185">Reference proteome</keyword>
<dbReference type="InterPro" id="IPR018247">
    <property type="entry name" value="EF_Hand_1_Ca_BS"/>
</dbReference>
<dbReference type="GO" id="GO:0005509">
    <property type="term" value="F:calcium ion binding"/>
    <property type="evidence" value="ECO:0007669"/>
    <property type="project" value="InterPro"/>
</dbReference>
<feature type="signal peptide" evidence="4">
    <location>
        <begin position="1"/>
        <end position="34"/>
    </location>
</feature>
<feature type="chain" id="PRO_5039911733" description="EF-hand domain-containing protein" evidence="4">
    <location>
        <begin position="35"/>
        <end position="153"/>
    </location>
</feature>
<evidence type="ECO:0000256" key="4">
    <source>
        <dbReference type="SAM" id="SignalP"/>
    </source>
</evidence>
<dbReference type="PROSITE" id="PS50222">
    <property type="entry name" value="EF_HAND_2"/>
    <property type="match status" value="1"/>
</dbReference>
<evidence type="ECO:0000259" key="5">
    <source>
        <dbReference type="PROSITE" id="PS50222"/>
    </source>
</evidence>
<dbReference type="Gene3D" id="1.10.238.10">
    <property type="entry name" value="EF-hand"/>
    <property type="match status" value="1"/>
</dbReference>
<comment type="caution">
    <text evidence="6">The sequence shown here is derived from an EMBL/GenBank/DDBJ whole genome shotgun (WGS) entry which is preliminary data.</text>
</comment>
<evidence type="ECO:0000313" key="6">
    <source>
        <dbReference type="EMBL" id="KAH8022514.1"/>
    </source>
</evidence>
<evidence type="ECO:0000313" key="7">
    <source>
        <dbReference type="Proteomes" id="UP000821866"/>
    </source>
</evidence>
<sequence length="153" mass="17358">MRSTLASVAASSRTPVLAALGLLAVSCAFPVAAADKAEQMRHKFGRRDIIHDIEHLKEDLKTITDLQIEGKLTEDETMFYFMRMHDFDDNNKLDGWELLTAMKHMVAHSVKKSEEEPTINETIEAVDTLMHFDKNNDGFLEYAELRTSSDDEP</sequence>
<keyword evidence="2" id="KW-0677">Repeat</keyword>
<keyword evidence="1 4" id="KW-0732">Signal</keyword>
<dbReference type="VEuPathDB" id="VectorBase:LOC119174658"/>
<dbReference type="PANTHER" id="PTHR23104:SF17">
    <property type="entry name" value="EF-HAND DOMAIN-CONTAINING PROTEIN"/>
    <property type="match status" value="1"/>
</dbReference>
<dbReference type="EMBL" id="JABSTU010000009">
    <property type="protein sequence ID" value="KAH8022514.1"/>
    <property type="molecule type" value="Genomic_DNA"/>
</dbReference>
<keyword evidence="3" id="KW-0106">Calcium</keyword>